<keyword evidence="5" id="KW-1185">Reference proteome</keyword>
<proteinExistence type="predicted"/>
<name>S8DGP6_9LAMI</name>
<evidence type="ECO:0000313" key="4">
    <source>
        <dbReference type="EMBL" id="EPS58552.1"/>
    </source>
</evidence>
<dbReference type="Proteomes" id="UP000015453">
    <property type="component" value="Unassembled WGS sequence"/>
</dbReference>
<sequence length="420" mass="46496">MDPDLGDLCASLSIRDDEESSGVAPKSLLSKNPNDGGAYLVGRVLSKKTPKLESLTSALHFAFKASHGLEIRKLGDNRFLFRFNDEMEANYVLLNGPWHYDKFTLVLALVSDGDNPYAVDLSWCEFNIKLHNLPVLSIRRESAEYLGNEVGKFKEAVIPGNGFCADNMLKMKVSINTNSSLKRMIRLKLEDGSSAIIPITYERLQNFCFNCGKLDHLQKDCNEVIPEGPPPFGPWLRESPRLRANRSPKDDQAEAGKESHDTKSSPSPHSKRGLGNVGENSSPESVANGRQPRNTGKGPRERKSNSGPEGSPSLPQDVEMSPPDPHPIQVRGTLHEVPMETQPLMRSALYDFKMELGSPSTVKGQRSPGTCKKRRRLFSEVADMELSGLLERNQEAAGSPLLITYVSKMAEAAQQPRREQ</sequence>
<dbReference type="AlphaFoldDB" id="S8DGP6"/>
<dbReference type="OrthoDB" id="1695837at2759"/>
<dbReference type="PANTHER" id="PTHR31286:SF167">
    <property type="entry name" value="OS09G0268800 PROTEIN"/>
    <property type="match status" value="1"/>
</dbReference>
<dbReference type="InterPro" id="IPR025836">
    <property type="entry name" value="Zn_knuckle_CX2CX4HX4C"/>
</dbReference>
<dbReference type="PANTHER" id="PTHR31286">
    <property type="entry name" value="GLYCINE-RICH CELL WALL STRUCTURAL PROTEIN 1.8-LIKE"/>
    <property type="match status" value="1"/>
</dbReference>
<keyword evidence="1" id="KW-0479">Metal-binding</keyword>
<evidence type="ECO:0000259" key="3">
    <source>
        <dbReference type="PROSITE" id="PS50158"/>
    </source>
</evidence>
<evidence type="ECO:0000256" key="1">
    <source>
        <dbReference type="PROSITE-ProRule" id="PRU00047"/>
    </source>
</evidence>
<organism evidence="4 5">
    <name type="scientific">Genlisea aurea</name>
    <dbReference type="NCBI Taxonomy" id="192259"/>
    <lineage>
        <taxon>Eukaryota</taxon>
        <taxon>Viridiplantae</taxon>
        <taxon>Streptophyta</taxon>
        <taxon>Embryophyta</taxon>
        <taxon>Tracheophyta</taxon>
        <taxon>Spermatophyta</taxon>
        <taxon>Magnoliopsida</taxon>
        <taxon>eudicotyledons</taxon>
        <taxon>Gunneridae</taxon>
        <taxon>Pentapetalae</taxon>
        <taxon>asterids</taxon>
        <taxon>lamiids</taxon>
        <taxon>Lamiales</taxon>
        <taxon>Lentibulariaceae</taxon>
        <taxon>Genlisea</taxon>
    </lineage>
</organism>
<dbReference type="EMBL" id="AUSU01009106">
    <property type="protein sequence ID" value="EPS58552.1"/>
    <property type="molecule type" value="Genomic_DNA"/>
</dbReference>
<keyword evidence="1" id="KW-0862">Zinc</keyword>
<keyword evidence="1" id="KW-0863">Zinc-finger</keyword>
<accession>S8DGP6</accession>
<feature type="compositionally biased region" description="Basic and acidic residues" evidence="2">
    <location>
        <begin position="247"/>
        <end position="263"/>
    </location>
</feature>
<dbReference type="GO" id="GO:0008270">
    <property type="term" value="F:zinc ion binding"/>
    <property type="evidence" value="ECO:0007669"/>
    <property type="project" value="UniProtKB-KW"/>
</dbReference>
<dbReference type="PROSITE" id="PS50158">
    <property type="entry name" value="ZF_CCHC"/>
    <property type="match status" value="1"/>
</dbReference>
<comment type="caution">
    <text evidence="4">The sequence shown here is derived from an EMBL/GenBank/DDBJ whole genome shotgun (WGS) entry which is preliminary data.</text>
</comment>
<evidence type="ECO:0000256" key="2">
    <source>
        <dbReference type="SAM" id="MobiDB-lite"/>
    </source>
</evidence>
<gene>
    <name evidence="4" type="ORF">M569_16260</name>
</gene>
<dbReference type="Pfam" id="PF14111">
    <property type="entry name" value="DUF4283"/>
    <property type="match status" value="1"/>
</dbReference>
<reference evidence="4 5" key="1">
    <citation type="journal article" date="2013" name="BMC Genomics">
        <title>The miniature genome of a carnivorous plant Genlisea aurea contains a low number of genes and short non-coding sequences.</title>
        <authorList>
            <person name="Leushkin E.V."/>
            <person name="Sutormin R.A."/>
            <person name="Nabieva E.R."/>
            <person name="Penin A.A."/>
            <person name="Kondrashov A.S."/>
            <person name="Logacheva M.D."/>
        </authorList>
    </citation>
    <scope>NUCLEOTIDE SEQUENCE [LARGE SCALE GENOMIC DNA]</scope>
</reference>
<evidence type="ECO:0000313" key="5">
    <source>
        <dbReference type="Proteomes" id="UP000015453"/>
    </source>
</evidence>
<dbReference type="SMART" id="SM00343">
    <property type="entry name" value="ZnF_C2HC"/>
    <property type="match status" value="1"/>
</dbReference>
<dbReference type="InterPro" id="IPR040256">
    <property type="entry name" value="At4g02000-like"/>
</dbReference>
<dbReference type="InterPro" id="IPR001878">
    <property type="entry name" value="Znf_CCHC"/>
</dbReference>
<dbReference type="GO" id="GO:0003676">
    <property type="term" value="F:nucleic acid binding"/>
    <property type="evidence" value="ECO:0007669"/>
    <property type="project" value="InterPro"/>
</dbReference>
<dbReference type="InterPro" id="IPR025558">
    <property type="entry name" value="DUF4283"/>
</dbReference>
<dbReference type="Pfam" id="PF14392">
    <property type="entry name" value="zf-CCHC_4"/>
    <property type="match status" value="1"/>
</dbReference>
<protein>
    <recommendedName>
        <fullName evidence="3">CCHC-type domain-containing protein</fullName>
    </recommendedName>
</protein>
<feature type="domain" description="CCHC-type" evidence="3">
    <location>
        <begin position="208"/>
        <end position="223"/>
    </location>
</feature>
<feature type="region of interest" description="Disordered" evidence="2">
    <location>
        <begin position="229"/>
        <end position="338"/>
    </location>
</feature>